<sequence length="118" mass="13424">MEKTEYRTVIKYFHLKGMSPSEIHEDMVRNLTDNAPSYATVKRWVNEFQRGRESVEDDPTLGRPPTATTEDNIDLALGMIMQDHRISCRQIAEGLGILNERADNIVTKELGFSKVSTP</sequence>
<dbReference type="KEGG" id="osn:115232063"/>
<proteinExistence type="predicted"/>
<name>A0A6P7U1H6_9MOLL</name>
<evidence type="ECO:0000256" key="1">
    <source>
        <dbReference type="SAM" id="MobiDB-lite"/>
    </source>
</evidence>
<organism evidence="3 4">
    <name type="scientific">Octopus sinensis</name>
    <name type="common">East Asian common octopus</name>
    <dbReference type="NCBI Taxonomy" id="2607531"/>
    <lineage>
        <taxon>Eukaryota</taxon>
        <taxon>Metazoa</taxon>
        <taxon>Spiralia</taxon>
        <taxon>Lophotrochozoa</taxon>
        <taxon>Mollusca</taxon>
        <taxon>Cephalopoda</taxon>
        <taxon>Coleoidea</taxon>
        <taxon>Octopodiformes</taxon>
        <taxon>Octopoda</taxon>
        <taxon>Incirrata</taxon>
        <taxon>Octopodidae</taxon>
        <taxon>Octopus</taxon>
    </lineage>
</organism>
<dbReference type="InterPro" id="IPR052709">
    <property type="entry name" value="Transposase-MT_Hybrid"/>
</dbReference>
<dbReference type="Gene3D" id="1.10.10.1450">
    <property type="match status" value="1"/>
</dbReference>
<dbReference type="PANTHER" id="PTHR46060">
    <property type="entry name" value="MARINER MOS1 TRANSPOSASE-LIKE PROTEIN"/>
    <property type="match status" value="1"/>
</dbReference>
<dbReference type="AlphaFoldDB" id="A0A6P7U1H6"/>
<dbReference type="Proteomes" id="UP000515154">
    <property type="component" value="Unplaced"/>
</dbReference>
<reference evidence="4" key="1">
    <citation type="submission" date="2025-08" db="UniProtKB">
        <authorList>
            <consortium name="RefSeq"/>
        </authorList>
    </citation>
    <scope>IDENTIFICATION</scope>
</reference>
<evidence type="ECO:0000259" key="2">
    <source>
        <dbReference type="Pfam" id="PF17906"/>
    </source>
</evidence>
<gene>
    <name evidence="4" type="primary">LOC115232063</name>
</gene>
<evidence type="ECO:0000313" key="3">
    <source>
        <dbReference type="Proteomes" id="UP000515154"/>
    </source>
</evidence>
<evidence type="ECO:0000313" key="4">
    <source>
        <dbReference type="RefSeq" id="XP_029657798.1"/>
    </source>
</evidence>
<dbReference type="RefSeq" id="XP_029657798.1">
    <property type="nucleotide sequence ID" value="XM_029801938.1"/>
</dbReference>
<dbReference type="Pfam" id="PF17906">
    <property type="entry name" value="HTH_48"/>
    <property type="match status" value="1"/>
</dbReference>
<feature type="domain" description="Mos1 transposase HTH" evidence="2">
    <location>
        <begin position="3"/>
        <end position="51"/>
    </location>
</feature>
<dbReference type="InterPro" id="IPR041426">
    <property type="entry name" value="Mos1_HTH"/>
</dbReference>
<accession>A0A6P7U1H6</accession>
<dbReference type="PANTHER" id="PTHR46060:SF1">
    <property type="entry name" value="MARINER MOS1 TRANSPOSASE-LIKE PROTEIN"/>
    <property type="match status" value="1"/>
</dbReference>
<protein>
    <submittedName>
        <fullName evidence="4">Protein GVQW3-like</fullName>
    </submittedName>
</protein>
<feature type="region of interest" description="Disordered" evidence="1">
    <location>
        <begin position="50"/>
        <end position="69"/>
    </location>
</feature>
<keyword evidence="3" id="KW-1185">Reference proteome</keyword>